<name>A0ABR2B275_9ROSI</name>
<organism evidence="1 2">
    <name type="scientific">Hibiscus sabdariffa</name>
    <name type="common">roselle</name>
    <dbReference type="NCBI Taxonomy" id="183260"/>
    <lineage>
        <taxon>Eukaryota</taxon>
        <taxon>Viridiplantae</taxon>
        <taxon>Streptophyta</taxon>
        <taxon>Embryophyta</taxon>
        <taxon>Tracheophyta</taxon>
        <taxon>Spermatophyta</taxon>
        <taxon>Magnoliopsida</taxon>
        <taxon>eudicotyledons</taxon>
        <taxon>Gunneridae</taxon>
        <taxon>Pentapetalae</taxon>
        <taxon>rosids</taxon>
        <taxon>malvids</taxon>
        <taxon>Malvales</taxon>
        <taxon>Malvaceae</taxon>
        <taxon>Malvoideae</taxon>
        <taxon>Hibiscus</taxon>
    </lineage>
</organism>
<reference evidence="1 2" key="1">
    <citation type="journal article" date="2024" name="G3 (Bethesda)">
        <title>Genome assembly of Hibiscus sabdariffa L. provides insights into metabolisms of medicinal natural products.</title>
        <authorList>
            <person name="Kim T."/>
        </authorList>
    </citation>
    <scope>NUCLEOTIDE SEQUENCE [LARGE SCALE GENOMIC DNA]</scope>
    <source>
        <strain evidence="1">TK-2024</strain>
        <tissue evidence="1">Old leaves</tissue>
    </source>
</reference>
<keyword evidence="2" id="KW-1185">Reference proteome</keyword>
<evidence type="ECO:0000313" key="1">
    <source>
        <dbReference type="EMBL" id="KAK8500855.1"/>
    </source>
</evidence>
<gene>
    <name evidence="1" type="ORF">V6N12_076209</name>
</gene>
<dbReference type="Proteomes" id="UP001472677">
    <property type="component" value="Unassembled WGS sequence"/>
</dbReference>
<proteinExistence type="predicted"/>
<dbReference type="EMBL" id="JBBPBM010000203">
    <property type="protein sequence ID" value="KAK8500855.1"/>
    <property type="molecule type" value="Genomic_DNA"/>
</dbReference>
<sequence length="78" mass="8701">MPNLEGKKDSACLFDNLLPSNLLNGEDLGSREIHMKTNVPQHTDTAQNAINYDCRCVSYAYCGEDEVEKMSLVGPTFF</sequence>
<evidence type="ECO:0000313" key="2">
    <source>
        <dbReference type="Proteomes" id="UP001472677"/>
    </source>
</evidence>
<comment type="caution">
    <text evidence="1">The sequence shown here is derived from an EMBL/GenBank/DDBJ whole genome shotgun (WGS) entry which is preliminary data.</text>
</comment>
<accession>A0ABR2B275</accession>
<protein>
    <submittedName>
        <fullName evidence="1">Uncharacterized protein</fullName>
    </submittedName>
</protein>